<dbReference type="InterPro" id="IPR035812">
    <property type="entry name" value="m-THF_DH_NAD-bd"/>
</dbReference>
<sequence>MAGTEAELASCKVILAGTIAKSLLSEVSSGLSKLQQPPHLVGFLANTDPAARNGCQFSLRELDREELESAILAANADDAVDGIIVYYPIFNNRQDQYLQQITDIRKDVEGLSHRYIFNLFQNIRFLDGERGLQKSILPCTPLAVIKILEYLRVYNTILPYGNRLFGHSITVVNRSEVVGRPLAALLANDGACVYSVDVTGVQQFTRGEGIKERRHRVVEKEGWGLKDCVPLSDVVITGVPGESFKFPTELLREGAICINFSTEKNFGPEVKEKASIYVPAIGKVTIVILLRNLVRLVQNRKGTLDPPDHASDFGNS</sequence>
<dbReference type="Pfam" id="PF02882">
    <property type="entry name" value="THF_DHG_CYH_C"/>
    <property type="match status" value="1"/>
</dbReference>
<gene>
    <name evidence="4" type="ORF">HETSPECPRED_008036</name>
</gene>
<keyword evidence="5" id="KW-1185">Reference proteome</keyword>
<dbReference type="Gene3D" id="3.40.50.10860">
    <property type="entry name" value="Leucine Dehydrogenase, chain A, domain 1"/>
    <property type="match status" value="1"/>
</dbReference>
<dbReference type="PRINTS" id="PR00085">
    <property type="entry name" value="THFDHDRGNASE"/>
</dbReference>
<dbReference type="CDD" id="cd01079">
    <property type="entry name" value="NAD_bind_m-THF_DH"/>
    <property type="match status" value="1"/>
</dbReference>
<dbReference type="OrthoDB" id="41403at2759"/>
<dbReference type="InterPro" id="IPR046346">
    <property type="entry name" value="Aminoacid_DH-like_N_sf"/>
</dbReference>
<dbReference type="SUPFAM" id="SSF53223">
    <property type="entry name" value="Aminoacid dehydrogenase-like, N-terminal domain"/>
    <property type="match status" value="1"/>
</dbReference>
<dbReference type="GO" id="GO:0006730">
    <property type="term" value="P:one-carbon metabolic process"/>
    <property type="evidence" value="ECO:0007669"/>
    <property type="project" value="UniProtKB-KW"/>
</dbReference>
<organism evidence="4 5">
    <name type="scientific">Heterodermia speciosa</name>
    <dbReference type="NCBI Taxonomy" id="116794"/>
    <lineage>
        <taxon>Eukaryota</taxon>
        <taxon>Fungi</taxon>
        <taxon>Dikarya</taxon>
        <taxon>Ascomycota</taxon>
        <taxon>Pezizomycotina</taxon>
        <taxon>Lecanoromycetes</taxon>
        <taxon>OSLEUM clade</taxon>
        <taxon>Lecanoromycetidae</taxon>
        <taxon>Caliciales</taxon>
        <taxon>Physciaceae</taxon>
        <taxon>Heterodermia</taxon>
    </lineage>
</organism>
<comment type="caution">
    <text evidence="4">The sequence shown here is derived from an EMBL/GenBank/DDBJ whole genome shotgun (WGS) entry which is preliminary data.</text>
</comment>
<dbReference type="SUPFAM" id="SSF51735">
    <property type="entry name" value="NAD(P)-binding Rossmann-fold domains"/>
    <property type="match status" value="1"/>
</dbReference>
<dbReference type="GO" id="GO:0004488">
    <property type="term" value="F:methylenetetrahydrofolate dehydrogenase (NADP+) activity"/>
    <property type="evidence" value="ECO:0007669"/>
    <property type="project" value="InterPro"/>
</dbReference>
<feature type="domain" description="Tetrahydrofolate dehydrogenase/cyclohydrolase catalytic" evidence="2">
    <location>
        <begin position="19"/>
        <end position="109"/>
    </location>
</feature>
<dbReference type="AlphaFoldDB" id="A0A8H3ESU4"/>
<proteinExistence type="predicted"/>
<dbReference type="InterPro" id="IPR036291">
    <property type="entry name" value="NAD(P)-bd_dom_sf"/>
</dbReference>
<evidence type="ECO:0000256" key="1">
    <source>
        <dbReference type="ARBA" id="ARBA00022563"/>
    </source>
</evidence>
<protein>
    <recommendedName>
        <fullName evidence="6">Methylenetetrahydrofolate dehydrogenase</fullName>
    </recommendedName>
</protein>
<evidence type="ECO:0000313" key="5">
    <source>
        <dbReference type="Proteomes" id="UP000664521"/>
    </source>
</evidence>
<keyword evidence="1" id="KW-0554">One-carbon metabolism</keyword>
<evidence type="ECO:0008006" key="6">
    <source>
        <dbReference type="Google" id="ProtNLM"/>
    </source>
</evidence>
<dbReference type="InterPro" id="IPR020630">
    <property type="entry name" value="THF_DH/CycHdrlase_cat_dom"/>
</dbReference>
<dbReference type="Pfam" id="PF00763">
    <property type="entry name" value="THF_DHG_CYH"/>
    <property type="match status" value="1"/>
</dbReference>
<evidence type="ECO:0000259" key="3">
    <source>
        <dbReference type="Pfam" id="PF02882"/>
    </source>
</evidence>
<dbReference type="PANTHER" id="PTHR48099:SF3">
    <property type="entry name" value="METHYLENETETRAHYDROFOLATE DEHYDROGENASE [NAD(+)]"/>
    <property type="match status" value="1"/>
</dbReference>
<dbReference type="InterPro" id="IPR020631">
    <property type="entry name" value="THF_DH/CycHdrlase_NAD-bd_dom"/>
</dbReference>
<evidence type="ECO:0000313" key="4">
    <source>
        <dbReference type="EMBL" id="CAF9908286.1"/>
    </source>
</evidence>
<dbReference type="Gene3D" id="3.40.50.720">
    <property type="entry name" value="NAD(P)-binding Rossmann-like Domain"/>
    <property type="match status" value="1"/>
</dbReference>
<dbReference type="FunFam" id="3.40.50.720:FF:000255">
    <property type="entry name" value="Methylenetetrahydrofolate dehydrogenase"/>
    <property type="match status" value="1"/>
</dbReference>
<dbReference type="PANTHER" id="PTHR48099">
    <property type="entry name" value="C-1-TETRAHYDROFOLATE SYNTHASE, CYTOPLASMIC-RELATED"/>
    <property type="match status" value="1"/>
</dbReference>
<accession>A0A8H3ESU4</accession>
<feature type="domain" description="Tetrahydrofolate dehydrogenase/cyclohydrolase NAD(P)-binding" evidence="3">
    <location>
        <begin position="138"/>
        <end position="198"/>
    </location>
</feature>
<dbReference type="Proteomes" id="UP000664521">
    <property type="component" value="Unassembled WGS sequence"/>
</dbReference>
<evidence type="ECO:0000259" key="2">
    <source>
        <dbReference type="Pfam" id="PF00763"/>
    </source>
</evidence>
<dbReference type="InterPro" id="IPR000672">
    <property type="entry name" value="THF_DH/CycHdrlase"/>
</dbReference>
<dbReference type="GO" id="GO:0004487">
    <property type="term" value="F:methylenetetrahydrofolate dehydrogenase (NAD+) activity"/>
    <property type="evidence" value="ECO:0007669"/>
    <property type="project" value="TreeGrafter"/>
</dbReference>
<dbReference type="GO" id="GO:0009113">
    <property type="term" value="P:purine nucleobase biosynthetic process"/>
    <property type="evidence" value="ECO:0007669"/>
    <property type="project" value="TreeGrafter"/>
</dbReference>
<reference evidence="4" key="1">
    <citation type="submission" date="2021-03" db="EMBL/GenBank/DDBJ databases">
        <authorList>
            <person name="Tagirdzhanova G."/>
        </authorList>
    </citation>
    <scope>NUCLEOTIDE SEQUENCE</scope>
</reference>
<dbReference type="EMBL" id="CAJPDS010000006">
    <property type="protein sequence ID" value="CAF9908286.1"/>
    <property type="molecule type" value="Genomic_DNA"/>
</dbReference>
<dbReference type="GO" id="GO:0005829">
    <property type="term" value="C:cytosol"/>
    <property type="evidence" value="ECO:0007669"/>
    <property type="project" value="TreeGrafter"/>
</dbReference>
<name>A0A8H3ESU4_9LECA</name>